<keyword evidence="7 11" id="KW-0560">Oxidoreductase</keyword>
<reference evidence="13 14" key="1">
    <citation type="submission" date="2024-06" db="EMBL/GenBank/DDBJ databases">
        <title>A chromosome level genome sequence of Diviner's sage (Salvia divinorum).</title>
        <authorList>
            <person name="Ford S.A."/>
            <person name="Ro D.-K."/>
            <person name="Ness R.W."/>
            <person name="Phillips M.A."/>
        </authorList>
    </citation>
    <scope>NUCLEOTIDE SEQUENCE [LARGE SCALE GENOMIC DNA]</scope>
    <source>
        <strain evidence="13">SAF-2024a</strain>
        <tissue evidence="13">Leaf</tissue>
    </source>
</reference>
<dbReference type="GO" id="GO:0016020">
    <property type="term" value="C:membrane"/>
    <property type="evidence" value="ECO:0007669"/>
    <property type="project" value="UniProtKB-SubCell"/>
</dbReference>
<evidence type="ECO:0000256" key="10">
    <source>
        <dbReference type="PIRSR" id="PIRSR602401-1"/>
    </source>
</evidence>
<keyword evidence="11" id="KW-0503">Monooxygenase</keyword>
<dbReference type="Pfam" id="PF00067">
    <property type="entry name" value="p450"/>
    <property type="match status" value="1"/>
</dbReference>
<evidence type="ECO:0000313" key="13">
    <source>
        <dbReference type="EMBL" id="KAL1533772.1"/>
    </source>
</evidence>
<dbReference type="EMBL" id="JBEAFC010000014">
    <property type="protein sequence ID" value="KAL1533772.1"/>
    <property type="molecule type" value="Genomic_DNA"/>
</dbReference>
<dbReference type="PRINTS" id="PR00385">
    <property type="entry name" value="P450"/>
</dbReference>
<dbReference type="GO" id="GO:0046872">
    <property type="term" value="F:metal ion binding"/>
    <property type="evidence" value="ECO:0007669"/>
    <property type="project" value="UniProtKB-KW"/>
</dbReference>
<dbReference type="SUPFAM" id="SSF48264">
    <property type="entry name" value="Cytochrome P450"/>
    <property type="match status" value="1"/>
</dbReference>
<dbReference type="EC" id="1.14.14.126" evidence="13"/>
<dbReference type="InterPro" id="IPR036396">
    <property type="entry name" value="Cyt_P450_sf"/>
</dbReference>
<keyword evidence="10 11" id="KW-0349">Heme</keyword>
<evidence type="ECO:0000256" key="11">
    <source>
        <dbReference type="RuleBase" id="RU000461"/>
    </source>
</evidence>
<dbReference type="GO" id="GO:0016114">
    <property type="term" value="P:terpenoid biosynthetic process"/>
    <property type="evidence" value="ECO:0007669"/>
    <property type="project" value="UniProtKB-ARBA"/>
</dbReference>
<dbReference type="PANTHER" id="PTHR24286">
    <property type="entry name" value="CYTOCHROME P450 26"/>
    <property type="match status" value="1"/>
</dbReference>
<evidence type="ECO:0000256" key="7">
    <source>
        <dbReference type="ARBA" id="ARBA00023002"/>
    </source>
</evidence>
<evidence type="ECO:0000256" key="3">
    <source>
        <dbReference type="ARBA" id="ARBA00010617"/>
    </source>
</evidence>
<keyword evidence="14" id="KW-1185">Reference proteome</keyword>
<evidence type="ECO:0000256" key="12">
    <source>
        <dbReference type="SAM" id="Phobius"/>
    </source>
</evidence>
<comment type="similarity">
    <text evidence="3 11">Belongs to the cytochrome P450 family.</text>
</comment>
<evidence type="ECO:0000256" key="6">
    <source>
        <dbReference type="ARBA" id="ARBA00022989"/>
    </source>
</evidence>
<keyword evidence="4 12" id="KW-0812">Transmembrane</keyword>
<dbReference type="InterPro" id="IPR001128">
    <property type="entry name" value="Cyt_P450"/>
</dbReference>
<evidence type="ECO:0000256" key="1">
    <source>
        <dbReference type="ARBA" id="ARBA00001971"/>
    </source>
</evidence>
<protein>
    <submittedName>
        <fullName evidence="13">Beta-amyrin 28-monooxygenase</fullName>
        <ecNumber evidence="13">1.14.14.126</ecNumber>
    </submittedName>
</protein>
<dbReference type="InterPro" id="IPR002401">
    <property type="entry name" value="Cyt_P450_E_grp-I"/>
</dbReference>
<keyword evidence="8 10" id="KW-0408">Iron</keyword>
<evidence type="ECO:0000313" key="14">
    <source>
        <dbReference type="Proteomes" id="UP001567538"/>
    </source>
</evidence>
<dbReference type="FunFam" id="1.10.630.10:FF:000022">
    <property type="entry name" value="Taxadiene 5-alpha hydroxylase"/>
    <property type="match status" value="1"/>
</dbReference>
<dbReference type="GO" id="GO:0102373">
    <property type="term" value="F:beta-amyrin 28-monooxygenase activity"/>
    <property type="evidence" value="ECO:0007669"/>
    <property type="project" value="UniProtKB-EC"/>
</dbReference>
<feature type="transmembrane region" description="Helical" evidence="12">
    <location>
        <begin position="7"/>
        <end position="25"/>
    </location>
</feature>
<dbReference type="Proteomes" id="UP001567538">
    <property type="component" value="Unassembled WGS sequence"/>
</dbReference>
<keyword evidence="9 12" id="KW-0472">Membrane</keyword>
<comment type="cofactor">
    <cofactor evidence="1 10">
        <name>heme</name>
        <dbReference type="ChEBI" id="CHEBI:30413"/>
    </cofactor>
</comment>
<comment type="subcellular location">
    <subcellularLocation>
        <location evidence="2">Membrane</location>
        <topology evidence="2">Single-pass membrane protein</topology>
    </subcellularLocation>
</comment>
<dbReference type="InterPro" id="IPR017972">
    <property type="entry name" value="Cyt_P450_CS"/>
</dbReference>
<dbReference type="PANTHER" id="PTHR24286:SF53">
    <property type="entry name" value="BETA-AMYRIN 28-OXIDASE-LIKE"/>
    <property type="match status" value="1"/>
</dbReference>
<accession>A0ABD1FPM1</accession>
<evidence type="ECO:0000256" key="4">
    <source>
        <dbReference type="ARBA" id="ARBA00022692"/>
    </source>
</evidence>
<dbReference type="PROSITE" id="PS00086">
    <property type="entry name" value="CYTOCHROME_P450"/>
    <property type="match status" value="1"/>
</dbReference>
<keyword evidence="6 12" id="KW-1133">Transmembrane helix</keyword>
<keyword evidence="5 10" id="KW-0479">Metal-binding</keyword>
<gene>
    <name evidence="13" type="ORF">AAHA92_33613</name>
</gene>
<dbReference type="AlphaFoldDB" id="A0ABD1FPM1"/>
<dbReference type="CDD" id="cd11043">
    <property type="entry name" value="CYP90-like"/>
    <property type="match status" value="1"/>
</dbReference>
<evidence type="ECO:0000256" key="8">
    <source>
        <dbReference type="ARBA" id="ARBA00023004"/>
    </source>
</evidence>
<evidence type="ECO:0000256" key="9">
    <source>
        <dbReference type="ARBA" id="ARBA00023136"/>
    </source>
</evidence>
<proteinExistence type="inferred from homology"/>
<evidence type="ECO:0000256" key="2">
    <source>
        <dbReference type="ARBA" id="ARBA00004167"/>
    </source>
</evidence>
<dbReference type="Gene3D" id="1.10.630.10">
    <property type="entry name" value="Cytochrome P450"/>
    <property type="match status" value="1"/>
</dbReference>
<evidence type="ECO:0000256" key="5">
    <source>
        <dbReference type="ARBA" id="ARBA00022723"/>
    </source>
</evidence>
<dbReference type="PRINTS" id="PR00463">
    <property type="entry name" value="EP450I"/>
</dbReference>
<organism evidence="13 14">
    <name type="scientific">Salvia divinorum</name>
    <name type="common">Maria pastora</name>
    <name type="synonym">Diviner's sage</name>
    <dbReference type="NCBI Taxonomy" id="28513"/>
    <lineage>
        <taxon>Eukaryota</taxon>
        <taxon>Viridiplantae</taxon>
        <taxon>Streptophyta</taxon>
        <taxon>Embryophyta</taxon>
        <taxon>Tracheophyta</taxon>
        <taxon>Spermatophyta</taxon>
        <taxon>Magnoliopsida</taxon>
        <taxon>eudicotyledons</taxon>
        <taxon>Gunneridae</taxon>
        <taxon>Pentapetalae</taxon>
        <taxon>asterids</taxon>
        <taxon>lamiids</taxon>
        <taxon>Lamiales</taxon>
        <taxon>Lamiaceae</taxon>
        <taxon>Nepetoideae</taxon>
        <taxon>Mentheae</taxon>
        <taxon>Salviinae</taxon>
        <taxon>Salvia</taxon>
        <taxon>Salvia subgen. Calosphace</taxon>
    </lineage>
</organism>
<sequence length="476" mass="54086">MDIFIPYLFLFLLLPFSLYLILFFHKEDSDDPKNLPPGTNGWPILGENVNLGLLGLSKFIRGRMEKYSPDVFRTSLLGEKVAVFCGAQGNKIIFTNDGKLVTPWLPLSLKKVLVPDLDDSSSYKEGFDVFNKFKYDTLKPEALRQYIPVMDAMARVHLRDDGWKPHFAVKVQPLINKYTFELSCRLFFNVTDPEKLQTLSGPFGPMRNGLMSLPIDLPWTAFGRGLKAGNIVRAEMTKIVEARREEMMRKGRGEDRDMLSKMLEVKDEEGKFISVKKIVNLFVGLLVASFDSTASATNAMVFYLAEYPHVYEEVLKEQMAIAKSKAPGENLTWEDVDKMKYSWNVAREVLRLVPTTPGTFKEAMTDISFAGFTIPKGMKTFWTPHSSHLNPEYFPEPEKFDPSRFEGSGPAPYTYVPFGGGARMCPGRVYAKLAILVLMHNLVTKFRFKKVIPHEKMVVEFSASPSHGLHLHLYPH</sequence>
<feature type="binding site" description="axial binding residue" evidence="10">
    <location>
        <position position="425"/>
    </location>
    <ligand>
        <name>heme</name>
        <dbReference type="ChEBI" id="CHEBI:30413"/>
    </ligand>
    <ligandPart>
        <name>Fe</name>
        <dbReference type="ChEBI" id="CHEBI:18248"/>
    </ligandPart>
</feature>
<comment type="caution">
    <text evidence="13">The sequence shown here is derived from an EMBL/GenBank/DDBJ whole genome shotgun (WGS) entry which is preliminary data.</text>
</comment>
<name>A0ABD1FPM1_SALDI</name>